<organism evidence="2 3">
    <name type="scientific">Rhodoferax saidenbachensis</name>
    <dbReference type="NCBI Taxonomy" id="1484693"/>
    <lineage>
        <taxon>Bacteria</taxon>
        <taxon>Pseudomonadati</taxon>
        <taxon>Pseudomonadota</taxon>
        <taxon>Betaproteobacteria</taxon>
        <taxon>Burkholderiales</taxon>
        <taxon>Comamonadaceae</taxon>
        <taxon>Rhodoferax</taxon>
    </lineage>
</organism>
<dbReference type="Proteomes" id="UP000186110">
    <property type="component" value="Chromosome"/>
</dbReference>
<keyword evidence="1" id="KW-0472">Membrane</keyword>
<keyword evidence="3" id="KW-1185">Reference proteome</keyword>
<dbReference type="EMBL" id="CP019239">
    <property type="protein sequence ID" value="APW44347.1"/>
    <property type="molecule type" value="Genomic_DNA"/>
</dbReference>
<evidence type="ECO:0000256" key="1">
    <source>
        <dbReference type="SAM" id="Phobius"/>
    </source>
</evidence>
<gene>
    <name evidence="2" type="ORF">RS694_18685</name>
</gene>
<feature type="transmembrane region" description="Helical" evidence="1">
    <location>
        <begin position="101"/>
        <end position="122"/>
    </location>
</feature>
<dbReference type="RefSeq" id="WP_029706570.1">
    <property type="nucleotide sequence ID" value="NZ_CP019239.1"/>
</dbReference>
<reference evidence="2 3" key="1">
    <citation type="submission" date="2017-01" db="EMBL/GenBank/DDBJ databases">
        <authorList>
            <person name="Mah S.A."/>
            <person name="Swanson W.J."/>
            <person name="Moy G.W."/>
            <person name="Vacquier V.D."/>
        </authorList>
    </citation>
    <scope>NUCLEOTIDE SEQUENCE [LARGE SCALE GENOMIC DNA]</scope>
    <source>
        <strain evidence="2 3">DSM 22694</strain>
    </source>
</reference>
<keyword evidence="1" id="KW-0812">Transmembrane</keyword>
<keyword evidence="1" id="KW-1133">Transmembrane helix</keyword>
<name>A0A1P8KE87_9BURK</name>
<feature type="transmembrane region" description="Helical" evidence="1">
    <location>
        <begin position="39"/>
        <end position="59"/>
    </location>
</feature>
<protein>
    <submittedName>
        <fullName evidence="2">TonB-dependent receptor</fullName>
    </submittedName>
</protein>
<dbReference type="KEGG" id="rsb:RS694_18685"/>
<dbReference type="eggNOG" id="ENOG5032TYU">
    <property type="taxonomic scope" value="Bacteria"/>
</dbReference>
<dbReference type="STRING" id="1484693.RS694_18685"/>
<accession>A0A1P8KE87</accession>
<evidence type="ECO:0000313" key="2">
    <source>
        <dbReference type="EMBL" id="APW44347.1"/>
    </source>
</evidence>
<keyword evidence="2" id="KW-0675">Receptor</keyword>
<proteinExistence type="predicted"/>
<feature type="transmembrane region" description="Helical" evidence="1">
    <location>
        <begin position="7"/>
        <end position="27"/>
    </location>
</feature>
<evidence type="ECO:0000313" key="3">
    <source>
        <dbReference type="Proteomes" id="UP000186110"/>
    </source>
</evidence>
<feature type="transmembrane region" description="Helical" evidence="1">
    <location>
        <begin position="71"/>
        <end position="89"/>
    </location>
</feature>
<sequence length="128" mass="13908">MKTDRKYLLWALAYAIAGMVLGIYMAASQNHAQHVTHAHVLLLGFVTSFLYGVMHKLWLDASMPLLAKLQLIAHQVGVLGMCVGLFLLYGGLVPVDRLEPVLGIASIAVLLGAVLMFFMAVASRDAWA</sequence>
<dbReference type="AlphaFoldDB" id="A0A1P8KE87"/>